<evidence type="ECO:0000256" key="1">
    <source>
        <dbReference type="ARBA" id="ARBA00003524"/>
    </source>
</evidence>
<evidence type="ECO:0000313" key="12">
    <source>
        <dbReference type="Proteomes" id="UP001364617"/>
    </source>
</evidence>
<dbReference type="Pfam" id="PF03002">
    <property type="entry name" value="Somatostatin"/>
    <property type="match status" value="1"/>
</dbReference>
<comment type="function">
    <text evidence="1">Somatostatin inhibits the release of somatotropin.</text>
</comment>
<dbReference type="GO" id="GO:0001664">
    <property type="term" value="F:G protein-coupled receptor binding"/>
    <property type="evidence" value="ECO:0007669"/>
    <property type="project" value="TreeGrafter"/>
</dbReference>
<sequence length="117" mass="13246">MTMGAAWDNRGADERSMFIMRMLLSLFPLVLVVWNGEALPVPDKLSQTNEILTKDQKDLLKMMMTDMAELNLTSKELADIDPDFLNGTLGENSVVEQPIPKDKSPCKLFFWKTFSSC</sequence>
<comment type="caution">
    <text evidence="11">The sequence shown here is derived from an EMBL/GenBank/DDBJ whole genome shotgun (WGS) entry which is preliminary data.</text>
</comment>
<protein>
    <recommendedName>
        <fullName evidence="10">Somatostatin/Cortistatin C-terminal domain-containing protein</fullName>
    </recommendedName>
</protein>
<dbReference type="InterPro" id="IPR018142">
    <property type="entry name" value="Somatostatin/Cortistatin_C"/>
</dbReference>
<dbReference type="Proteomes" id="UP001364617">
    <property type="component" value="Unassembled WGS sequence"/>
</dbReference>
<evidence type="ECO:0000256" key="6">
    <source>
        <dbReference type="ARBA" id="ARBA00022702"/>
    </source>
</evidence>
<name>A0AAN9CJ96_9TELE</name>
<evidence type="ECO:0000256" key="4">
    <source>
        <dbReference type="ARBA" id="ARBA00022525"/>
    </source>
</evidence>
<dbReference type="InterPro" id="IPR004250">
    <property type="entry name" value="Somatostatin"/>
</dbReference>
<keyword evidence="6" id="KW-0372">Hormone</keyword>
<keyword evidence="5" id="KW-0165">Cleavage on pair of basic residues</keyword>
<comment type="subcellular location">
    <subcellularLocation>
        <location evidence="2">Secreted</location>
    </subcellularLocation>
</comment>
<organism evidence="11 12">
    <name type="scientific">Phoxinus phoxinus</name>
    <name type="common">Eurasian minnow</name>
    <dbReference type="NCBI Taxonomy" id="58324"/>
    <lineage>
        <taxon>Eukaryota</taxon>
        <taxon>Metazoa</taxon>
        <taxon>Chordata</taxon>
        <taxon>Craniata</taxon>
        <taxon>Vertebrata</taxon>
        <taxon>Euteleostomi</taxon>
        <taxon>Actinopterygii</taxon>
        <taxon>Neopterygii</taxon>
        <taxon>Teleostei</taxon>
        <taxon>Ostariophysi</taxon>
        <taxon>Cypriniformes</taxon>
        <taxon>Leuciscidae</taxon>
        <taxon>Phoxininae</taxon>
        <taxon>Phoxinus</taxon>
    </lineage>
</organism>
<dbReference type="PANTHER" id="PTHR10558">
    <property type="entry name" value="SOMATOSTATIN"/>
    <property type="match status" value="1"/>
</dbReference>
<dbReference type="GO" id="GO:0005184">
    <property type="term" value="F:neuropeptide hormone activity"/>
    <property type="evidence" value="ECO:0007669"/>
    <property type="project" value="TreeGrafter"/>
</dbReference>
<keyword evidence="8" id="KW-1015">Disulfide bond</keyword>
<feature type="signal peptide" evidence="9">
    <location>
        <begin position="1"/>
        <end position="38"/>
    </location>
</feature>
<dbReference type="AlphaFoldDB" id="A0AAN9CJ96"/>
<evidence type="ECO:0000256" key="7">
    <source>
        <dbReference type="ARBA" id="ARBA00022729"/>
    </source>
</evidence>
<keyword evidence="7 9" id="KW-0732">Signal</keyword>
<feature type="chain" id="PRO_5042978650" description="Somatostatin/Cortistatin C-terminal domain-containing protein" evidence="9">
    <location>
        <begin position="39"/>
        <end position="117"/>
    </location>
</feature>
<evidence type="ECO:0000256" key="2">
    <source>
        <dbReference type="ARBA" id="ARBA00004613"/>
    </source>
</evidence>
<accession>A0AAN9CJ96</accession>
<evidence type="ECO:0000256" key="3">
    <source>
        <dbReference type="ARBA" id="ARBA00008327"/>
    </source>
</evidence>
<evidence type="ECO:0000256" key="9">
    <source>
        <dbReference type="SAM" id="SignalP"/>
    </source>
</evidence>
<dbReference type="GO" id="GO:0005615">
    <property type="term" value="C:extracellular space"/>
    <property type="evidence" value="ECO:0007669"/>
    <property type="project" value="TreeGrafter"/>
</dbReference>
<reference evidence="11 12" key="1">
    <citation type="submission" date="2024-02" db="EMBL/GenBank/DDBJ databases">
        <title>Chromosome-level genome assembly of the Eurasian Minnow (Phoxinus phoxinus).</title>
        <authorList>
            <person name="Oriowo T.O."/>
            <person name="Martin S."/>
            <person name="Stange M."/>
            <person name="Chrysostomakis Y."/>
            <person name="Brown T."/>
            <person name="Winkler S."/>
            <person name="Kukowka S."/>
            <person name="Myers E.W."/>
            <person name="Bohne A."/>
        </authorList>
    </citation>
    <scope>NUCLEOTIDE SEQUENCE [LARGE SCALE GENOMIC DNA]</scope>
    <source>
        <strain evidence="11">ZFMK-TIS-60720</strain>
        <tissue evidence="11">Whole Organism</tissue>
    </source>
</reference>
<evidence type="ECO:0000256" key="5">
    <source>
        <dbReference type="ARBA" id="ARBA00022685"/>
    </source>
</evidence>
<evidence type="ECO:0000313" key="11">
    <source>
        <dbReference type="EMBL" id="KAK7132457.1"/>
    </source>
</evidence>
<proteinExistence type="inferred from homology"/>
<keyword evidence="12" id="KW-1185">Reference proteome</keyword>
<comment type="similarity">
    <text evidence="3">Belongs to the somatostatin family.</text>
</comment>
<feature type="domain" description="Somatostatin/Cortistatin C-terminal" evidence="10">
    <location>
        <begin position="102"/>
        <end position="117"/>
    </location>
</feature>
<evidence type="ECO:0000256" key="8">
    <source>
        <dbReference type="ARBA" id="ARBA00023157"/>
    </source>
</evidence>
<dbReference type="GO" id="GO:0030334">
    <property type="term" value="P:regulation of cell migration"/>
    <property type="evidence" value="ECO:0007669"/>
    <property type="project" value="TreeGrafter"/>
</dbReference>
<gene>
    <name evidence="11" type="ORF">R3I93_018863</name>
</gene>
<evidence type="ECO:0000259" key="10">
    <source>
        <dbReference type="Pfam" id="PF03002"/>
    </source>
</evidence>
<keyword evidence="4" id="KW-0964">Secreted</keyword>
<dbReference type="PANTHER" id="PTHR10558:SF1">
    <property type="entry name" value="CORTISTATIN"/>
    <property type="match status" value="1"/>
</dbReference>
<dbReference type="EMBL" id="JAYKXH010000020">
    <property type="protein sequence ID" value="KAK7132457.1"/>
    <property type="molecule type" value="Genomic_DNA"/>
</dbReference>
<dbReference type="GO" id="GO:0007193">
    <property type="term" value="P:adenylate cyclase-inhibiting G protein-coupled receptor signaling pathway"/>
    <property type="evidence" value="ECO:0007669"/>
    <property type="project" value="TreeGrafter"/>
</dbReference>